<dbReference type="GO" id="GO:0008233">
    <property type="term" value="F:peptidase activity"/>
    <property type="evidence" value="ECO:0007669"/>
    <property type="project" value="UniProtKB-KW"/>
</dbReference>
<evidence type="ECO:0000313" key="10">
    <source>
        <dbReference type="Proteomes" id="UP000432715"/>
    </source>
</evidence>
<keyword evidence="1" id="KW-1003">Cell membrane</keyword>
<feature type="transmembrane region" description="Helical" evidence="8">
    <location>
        <begin position="104"/>
        <end position="124"/>
    </location>
</feature>
<organism evidence="9 10">
    <name type="scientific">Alkaliphilus pronyensis</name>
    <dbReference type="NCBI Taxonomy" id="1482732"/>
    <lineage>
        <taxon>Bacteria</taxon>
        <taxon>Bacillati</taxon>
        <taxon>Bacillota</taxon>
        <taxon>Clostridia</taxon>
        <taxon>Peptostreptococcales</taxon>
        <taxon>Natronincolaceae</taxon>
        <taxon>Alkaliphilus</taxon>
    </lineage>
</organism>
<evidence type="ECO:0000256" key="6">
    <source>
        <dbReference type="ARBA" id="ARBA00022989"/>
    </source>
</evidence>
<dbReference type="OrthoDB" id="9815055at2"/>
<evidence type="ECO:0000313" key="9">
    <source>
        <dbReference type="EMBL" id="KAB3534131.1"/>
    </source>
</evidence>
<feature type="transmembrane region" description="Helical" evidence="8">
    <location>
        <begin position="145"/>
        <end position="163"/>
    </location>
</feature>
<evidence type="ECO:0000256" key="4">
    <source>
        <dbReference type="ARBA" id="ARBA00022692"/>
    </source>
</evidence>
<protein>
    <submittedName>
        <fullName evidence="9">Accessory gene regulator B family protein</fullName>
    </submittedName>
</protein>
<feature type="transmembrane region" description="Helical" evidence="8">
    <location>
        <begin position="34"/>
        <end position="67"/>
    </location>
</feature>
<evidence type="ECO:0000256" key="8">
    <source>
        <dbReference type="SAM" id="Phobius"/>
    </source>
</evidence>
<keyword evidence="5" id="KW-0378">Hydrolase</keyword>
<gene>
    <name evidence="9" type="ORF">F8154_09340</name>
</gene>
<evidence type="ECO:0000256" key="1">
    <source>
        <dbReference type="ARBA" id="ARBA00022475"/>
    </source>
</evidence>
<reference evidence="9 10" key="1">
    <citation type="submission" date="2019-10" db="EMBL/GenBank/DDBJ databases">
        <title>Alkaliphilus serpentinus sp. nov. and Alkaliphilus pronyensis sp. nov., two novel anaerobic alkaliphilic species isolated from the serpentinized-hosted hydrothermal field of the Prony Bay (New Caledonia).</title>
        <authorList>
            <person name="Postec A."/>
        </authorList>
    </citation>
    <scope>NUCLEOTIDE SEQUENCE [LARGE SCALE GENOMIC DNA]</scope>
    <source>
        <strain evidence="9 10">LacV</strain>
    </source>
</reference>
<name>A0A6I0EXY4_9FIRM</name>
<dbReference type="GO" id="GO:0009372">
    <property type="term" value="P:quorum sensing"/>
    <property type="evidence" value="ECO:0007669"/>
    <property type="project" value="UniProtKB-KW"/>
</dbReference>
<dbReference type="GO" id="GO:0016020">
    <property type="term" value="C:membrane"/>
    <property type="evidence" value="ECO:0007669"/>
    <property type="project" value="InterPro"/>
</dbReference>
<dbReference type="SMART" id="SM00793">
    <property type="entry name" value="AgrB"/>
    <property type="match status" value="1"/>
</dbReference>
<keyword evidence="4 8" id="KW-0812">Transmembrane</keyword>
<dbReference type="InterPro" id="IPR006741">
    <property type="entry name" value="AgrB"/>
</dbReference>
<evidence type="ECO:0000256" key="7">
    <source>
        <dbReference type="ARBA" id="ARBA00023136"/>
    </source>
</evidence>
<comment type="caution">
    <text evidence="9">The sequence shown here is derived from an EMBL/GenBank/DDBJ whole genome shotgun (WGS) entry which is preliminary data.</text>
</comment>
<dbReference type="RefSeq" id="WP_151861352.1">
    <property type="nucleotide sequence ID" value="NZ_WBZC01000031.1"/>
</dbReference>
<sequence length="197" mass="22102">MINEWAQNVAKALETNSLIDSEEIDYYRFGLELIIIVLLKTTGILVLSLLLGVLIESIVFIIFFSSLRVQAGGSHSQSPLKCFIITCLITFTAVYIGRLIPINYYRIIQIILIISSLLAVYIFAPKDTPNRRLDAEEKKTYRKRSLITAVIASVVIVGIGYLIPSWHYYGNIAALALAFEGVTLIPINIKSNFKEVF</sequence>
<dbReference type="Pfam" id="PF04647">
    <property type="entry name" value="AgrB"/>
    <property type="match status" value="1"/>
</dbReference>
<keyword evidence="3" id="KW-0645">Protease</keyword>
<dbReference type="EMBL" id="WBZC01000031">
    <property type="protein sequence ID" value="KAB3534131.1"/>
    <property type="molecule type" value="Genomic_DNA"/>
</dbReference>
<keyword evidence="10" id="KW-1185">Reference proteome</keyword>
<accession>A0A6I0EXY4</accession>
<evidence type="ECO:0000256" key="3">
    <source>
        <dbReference type="ARBA" id="ARBA00022670"/>
    </source>
</evidence>
<dbReference type="AlphaFoldDB" id="A0A6I0EXY4"/>
<dbReference type="GO" id="GO:0006508">
    <property type="term" value="P:proteolysis"/>
    <property type="evidence" value="ECO:0007669"/>
    <property type="project" value="UniProtKB-KW"/>
</dbReference>
<evidence type="ECO:0000256" key="5">
    <source>
        <dbReference type="ARBA" id="ARBA00022801"/>
    </source>
</evidence>
<keyword evidence="6 8" id="KW-1133">Transmembrane helix</keyword>
<proteinExistence type="predicted"/>
<keyword evidence="2" id="KW-0673">Quorum sensing</keyword>
<feature type="transmembrane region" description="Helical" evidence="8">
    <location>
        <begin position="169"/>
        <end position="189"/>
    </location>
</feature>
<dbReference type="Proteomes" id="UP000432715">
    <property type="component" value="Unassembled WGS sequence"/>
</dbReference>
<evidence type="ECO:0000256" key="2">
    <source>
        <dbReference type="ARBA" id="ARBA00022654"/>
    </source>
</evidence>
<keyword evidence="7 8" id="KW-0472">Membrane</keyword>
<feature type="transmembrane region" description="Helical" evidence="8">
    <location>
        <begin position="79"/>
        <end position="98"/>
    </location>
</feature>